<dbReference type="Pfam" id="PF04928">
    <property type="entry name" value="PAP_central"/>
    <property type="match status" value="1"/>
</dbReference>
<keyword evidence="7" id="KW-0808">Transferase</keyword>
<dbReference type="FunFam" id="1.10.1410.10:FF:000001">
    <property type="entry name" value="Putative poly(A) polymerase gamma"/>
    <property type="match status" value="1"/>
</dbReference>
<dbReference type="Gene3D" id="3.30.70.590">
    <property type="entry name" value="Poly(A) polymerase predicted RNA binding domain"/>
    <property type="match status" value="1"/>
</dbReference>
<dbReference type="SUPFAM" id="SSF81301">
    <property type="entry name" value="Nucleotidyltransferase"/>
    <property type="match status" value="1"/>
</dbReference>
<proteinExistence type="inferred from homology"/>
<dbReference type="CDD" id="cd05402">
    <property type="entry name" value="NT_PAP_TUTase"/>
    <property type="match status" value="1"/>
</dbReference>
<dbReference type="GO" id="GO:0031123">
    <property type="term" value="P:RNA 3'-end processing"/>
    <property type="evidence" value="ECO:0007669"/>
    <property type="project" value="InterPro"/>
</dbReference>
<evidence type="ECO:0000256" key="1">
    <source>
        <dbReference type="ARBA" id="ARBA00001936"/>
    </source>
</evidence>
<accession>A0AA38WHW3</accession>
<evidence type="ECO:0000256" key="2">
    <source>
        <dbReference type="ARBA" id="ARBA00001946"/>
    </source>
</evidence>
<dbReference type="PANTHER" id="PTHR10682:SF10">
    <property type="entry name" value="POLYNUCLEOTIDE ADENYLYLTRANSFERASE"/>
    <property type="match status" value="1"/>
</dbReference>
<dbReference type="AlphaFoldDB" id="A0AA38WHW3"/>
<dbReference type="Gene3D" id="1.10.1410.10">
    <property type="match status" value="1"/>
</dbReference>
<comment type="caution">
    <text evidence="18">The sequence shown here is derived from an EMBL/GenBank/DDBJ whole genome shotgun (WGS) entry which is preliminary data.</text>
</comment>
<dbReference type="Proteomes" id="UP001172457">
    <property type="component" value="Chromosome 4"/>
</dbReference>
<dbReference type="Pfam" id="PF20750">
    <property type="entry name" value="PAP_NTPase"/>
    <property type="match status" value="1"/>
</dbReference>
<evidence type="ECO:0000256" key="12">
    <source>
        <dbReference type="ARBA" id="ARBA00023242"/>
    </source>
</evidence>
<keyword evidence="6" id="KW-0507">mRNA processing</keyword>
<dbReference type="InterPro" id="IPR007012">
    <property type="entry name" value="PolA_pol_cen_dom"/>
</dbReference>
<dbReference type="EMBL" id="JARYMX010000004">
    <property type="protein sequence ID" value="KAJ9552845.1"/>
    <property type="molecule type" value="Genomic_DNA"/>
</dbReference>
<dbReference type="GO" id="GO:0006397">
    <property type="term" value="P:mRNA processing"/>
    <property type="evidence" value="ECO:0007669"/>
    <property type="project" value="UniProtKB-KW"/>
</dbReference>
<dbReference type="FunFam" id="3.30.70.590:FF:000002">
    <property type="entry name" value="Nuclear poly(A) polymerase 4"/>
    <property type="match status" value="1"/>
</dbReference>
<evidence type="ECO:0000313" key="19">
    <source>
        <dbReference type="Proteomes" id="UP001172457"/>
    </source>
</evidence>
<dbReference type="PANTHER" id="PTHR10682">
    <property type="entry name" value="POLY A POLYMERASE"/>
    <property type="match status" value="1"/>
</dbReference>
<feature type="compositionally biased region" description="Basic and acidic residues" evidence="14">
    <location>
        <begin position="532"/>
        <end position="549"/>
    </location>
</feature>
<dbReference type="Gene3D" id="3.30.460.10">
    <property type="entry name" value="Beta Polymerase, domain 2"/>
    <property type="match status" value="1"/>
</dbReference>
<evidence type="ECO:0000256" key="11">
    <source>
        <dbReference type="ARBA" id="ARBA00022842"/>
    </source>
</evidence>
<comment type="subcellular location">
    <subcellularLocation>
        <location evidence="3">Nucleus</location>
    </subcellularLocation>
</comment>
<evidence type="ECO:0000259" key="16">
    <source>
        <dbReference type="Pfam" id="PF04928"/>
    </source>
</evidence>
<evidence type="ECO:0000313" key="18">
    <source>
        <dbReference type="EMBL" id="KAJ9552845.1"/>
    </source>
</evidence>
<keyword evidence="9" id="KW-0547">Nucleotide-binding</keyword>
<name>A0AA38WHW3_9ASTR</name>
<feature type="domain" description="Poly(A) polymerase central" evidence="16">
    <location>
        <begin position="215"/>
        <end position="359"/>
    </location>
</feature>
<dbReference type="FunFam" id="3.30.460.10:FF:000002">
    <property type="entry name" value="Poly(A) polymerase alpha, putative"/>
    <property type="match status" value="1"/>
</dbReference>
<dbReference type="GO" id="GO:0046872">
    <property type="term" value="F:metal ion binding"/>
    <property type="evidence" value="ECO:0007669"/>
    <property type="project" value="UniProtKB-KW"/>
</dbReference>
<evidence type="ECO:0000256" key="5">
    <source>
        <dbReference type="ARBA" id="ARBA00012388"/>
    </source>
</evidence>
<feature type="compositionally biased region" description="Low complexity" evidence="14">
    <location>
        <begin position="516"/>
        <end position="531"/>
    </location>
</feature>
<comment type="cofactor">
    <cofactor evidence="1">
        <name>Mn(2+)</name>
        <dbReference type="ChEBI" id="CHEBI:29035"/>
    </cofactor>
</comment>
<keyword evidence="8" id="KW-0479">Metal-binding</keyword>
<comment type="catalytic activity">
    <reaction evidence="13">
        <text>RNA(n) + ATP = RNA(n)-3'-adenine ribonucleotide + diphosphate</text>
        <dbReference type="Rhea" id="RHEA:11332"/>
        <dbReference type="Rhea" id="RHEA-COMP:14527"/>
        <dbReference type="Rhea" id="RHEA-COMP:17347"/>
        <dbReference type="ChEBI" id="CHEBI:30616"/>
        <dbReference type="ChEBI" id="CHEBI:33019"/>
        <dbReference type="ChEBI" id="CHEBI:140395"/>
        <dbReference type="ChEBI" id="CHEBI:173115"/>
        <dbReference type="EC" id="2.7.7.19"/>
    </reaction>
</comment>
<keyword evidence="10" id="KW-0067">ATP-binding</keyword>
<feature type="domain" description="Poly(A) polymerase RNA-binding" evidence="15">
    <location>
        <begin position="363"/>
        <end position="410"/>
    </location>
</feature>
<keyword evidence="19" id="KW-1185">Reference proteome</keyword>
<feature type="domain" description="Poly(A) polymerase nucleotidyltransferase" evidence="17">
    <location>
        <begin position="16"/>
        <end position="210"/>
    </location>
</feature>
<feature type="region of interest" description="Disordered" evidence="14">
    <location>
        <begin position="498"/>
        <end position="549"/>
    </location>
</feature>
<dbReference type="SUPFAM" id="SSF81631">
    <property type="entry name" value="PAP/OAS1 substrate-binding domain"/>
    <property type="match status" value="1"/>
</dbReference>
<evidence type="ECO:0000256" key="14">
    <source>
        <dbReference type="SAM" id="MobiDB-lite"/>
    </source>
</evidence>
<evidence type="ECO:0000256" key="7">
    <source>
        <dbReference type="ARBA" id="ARBA00022679"/>
    </source>
</evidence>
<evidence type="ECO:0000256" key="8">
    <source>
        <dbReference type="ARBA" id="ARBA00022723"/>
    </source>
</evidence>
<evidence type="ECO:0000259" key="15">
    <source>
        <dbReference type="Pfam" id="PF04926"/>
    </source>
</evidence>
<dbReference type="EC" id="2.7.7.19" evidence="5"/>
<dbReference type="GO" id="GO:1990817">
    <property type="term" value="F:poly(A) RNA polymerase activity"/>
    <property type="evidence" value="ECO:0007669"/>
    <property type="project" value="UniProtKB-EC"/>
</dbReference>
<sequence length="771" mass="86160">MGSQGFNSQKNGQRLGITEPISLGGPSEYDVLKTAELEKFLADAGLYESHEEAISREEVLGRLDQIVKVWVKKVSRARGLNEQLVQEANAKIFTFGSYRLGVHGPGADIDTLCVGPRHASRDEDFFGELKGMLSDMPDVTELHPVPDAHVPVMKFKLNGVSIDLLYAKLSLWVIPEDLDISQDSILQNADEQSVRSLNGCRVTDQILRLVPNIQNFRTTLRCMRFWAKRRGVYSNVAGFLGGINWALLVARICQLYPNALPNMLVSRFFRVYTQWRWPNPVMLCAIEEGSLGLQIWDPRRNHKDKYHLMPIITPAYPSMNSSYNVSSSTLRIMTEEFKRGHDICEAMELNNGSWLELFEPYRFFEAYRNYLQIDIAAENDEDMRNWKGWVESRLRYLILKFLHLRVQIERDTFKMLQCHPHPRDFSDNSSPFHCSYFLGLQRKEGVPVNEARKFDIRLTVDEFKANVGSYSSWKHGMEINVTHIRRRDIPAFVFPGGVRPSRPARVSGEGRRAPETSTTSSVDVGSSVDGNVVDRSDDDARKRKREDDEMQARLTATKLVINEGPSNKAFSMAGPSVGTGTVTVTVTSPLGDPKDTNMPGDGWGQTIQSNVTDQVGTSGVQTEMVYENNADINGTLNSREAEKLAIEKLMSGPYESHQTSPQELEELEELDDNIQDGKLGGTAAGNDMESSTTKEVANSMMISNTTGASSSVQFNGNLEELEVSSNNLFSLHAPELDVPLPMATHATAAAQKKPIIRFSFTSLAKATGNST</sequence>
<comment type="cofactor">
    <cofactor evidence="2">
        <name>Mg(2+)</name>
        <dbReference type="ChEBI" id="CHEBI:18420"/>
    </cofactor>
</comment>
<evidence type="ECO:0000256" key="13">
    <source>
        <dbReference type="ARBA" id="ARBA00048830"/>
    </source>
</evidence>
<evidence type="ECO:0000256" key="9">
    <source>
        <dbReference type="ARBA" id="ARBA00022741"/>
    </source>
</evidence>
<keyword evidence="11" id="KW-0460">Magnesium</keyword>
<keyword evidence="12" id="KW-0539">Nucleus</keyword>
<gene>
    <name evidence="18" type="ORF">OSB04_016890</name>
</gene>
<dbReference type="GO" id="GO:0005524">
    <property type="term" value="F:ATP binding"/>
    <property type="evidence" value="ECO:0007669"/>
    <property type="project" value="UniProtKB-KW"/>
</dbReference>
<dbReference type="GO" id="GO:0005634">
    <property type="term" value="C:nucleus"/>
    <property type="evidence" value="ECO:0007669"/>
    <property type="project" value="UniProtKB-SubCell"/>
</dbReference>
<reference evidence="18" key="1">
    <citation type="submission" date="2023-03" db="EMBL/GenBank/DDBJ databases">
        <title>Chromosome-scale reference genome and RAD-based genetic map of yellow starthistle (Centaurea solstitialis) reveal putative structural variation and QTLs associated with invader traits.</title>
        <authorList>
            <person name="Reatini B."/>
            <person name="Cang F.A."/>
            <person name="Jiang Q."/>
            <person name="Mckibben M.T.W."/>
            <person name="Barker M.S."/>
            <person name="Rieseberg L.H."/>
            <person name="Dlugosch K.M."/>
        </authorList>
    </citation>
    <scope>NUCLEOTIDE SEQUENCE</scope>
    <source>
        <strain evidence="18">CAN-66</strain>
        <tissue evidence="18">Leaf</tissue>
    </source>
</reference>
<dbReference type="InterPro" id="IPR007010">
    <property type="entry name" value="PolA_pol_RNA-bd_dom"/>
</dbReference>
<dbReference type="InterPro" id="IPR011068">
    <property type="entry name" value="NuclTrfase_I-like_C"/>
</dbReference>
<feature type="domain" description="Poly(A) polymerase RNA-binding" evidence="15">
    <location>
        <begin position="427"/>
        <end position="501"/>
    </location>
</feature>
<dbReference type="InterPro" id="IPR048840">
    <property type="entry name" value="PolA_pol_NTPase"/>
</dbReference>
<dbReference type="InterPro" id="IPR043519">
    <property type="entry name" value="NT_sf"/>
</dbReference>
<dbReference type="SUPFAM" id="SSF55003">
    <property type="entry name" value="PAP/Archaeal CCA-adding enzyme, C-terminal domain"/>
    <property type="match status" value="1"/>
</dbReference>
<dbReference type="GO" id="GO:0003723">
    <property type="term" value="F:RNA binding"/>
    <property type="evidence" value="ECO:0007669"/>
    <property type="project" value="InterPro"/>
</dbReference>
<evidence type="ECO:0000256" key="10">
    <source>
        <dbReference type="ARBA" id="ARBA00022840"/>
    </source>
</evidence>
<dbReference type="Pfam" id="PF04926">
    <property type="entry name" value="PAP_RNA-bind"/>
    <property type="match status" value="2"/>
</dbReference>
<comment type="similarity">
    <text evidence="4">Belongs to the poly(A) polymerase family.</text>
</comment>
<protein>
    <recommendedName>
        <fullName evidence="5">polynucleotide adenylyltransferase</fullName>
        <ecNumber evidence="5">2.7.7.19</ecNumber>
    </recommendedName>
</protein>
<evidence type="ECO:0000259" key="17">
    <source>
        <dbReference type="Pfam" id="PF20750"/>
    </source>
</evidence>
<evidence type="ECO:0000256" key="4">
    <source>
        <dbReference type="ARBA" id="ARBA00010912"/>
    </source>
</evidence>
<evidence type="ECO:0000256" key="3">
    <source>
        <dbReference type="ARBA" id="ARBA00004123"/>
    </source>
</evidence>
<evidence type="ECO:0000256" key="6">
    <source>
        <dbReference type="ARBA" id="ARBA00022664"/>
    </source>
</evidence>
<organism evidence="18 19">
    <name type="scientific">Centaurea solstitialis</name>
    <name type="common">yellow star-thistle</name>
    <dbReference type="NCBI Taxonomy" id="347529"/>
    <lineage>
        <taxon>Eukaryota</taxon>
        <taxon>Viridiplantae</taxon>
        <taxon>Streptophyta</taxon>
        <taxon>Embryophyta</taxon>
        <taxon>Tracheophyta</taxon>
        <taxon>Spermatophyta</taxon>
        <taxon>Magnoliopsida</taxon>
        <taxon>eudicotyledons</taxon>
        <taxon>Gunneridae</taxon>
        <taxon>Pentapetalae</taxon>
        <taxon>asterids</taxon>
        <taxon>campanulids</taxon>
        <taxon>Asterales</taxon>
        <taxon>Asteraceae</taxon>
        <taxon>Carduoideae</taxon>
        <taxon>Cardueae</taxon>
        <taxon>Centaureinae</taxon>
        <taxon>Centaurea</taxon>
    </lineage>
</organism>